<proteinExistence type="predicted"/>
<protein>
    <recommendedName>
        <fullName evidence="2">TonB C-terminal domain-containing protein</fullName>
    </recommendedName>
</protein>
<keyword evidence="4" id="KW-1185">Reference proteome</keyword>
<evidence type="ECO:0000259" key="2">
    <source>
        <dbReference type="PROSITE" id="PS52015"/>
    </source>
</evidence>
<accession>A0ABQ5ZC20</accession>
<evidence type="ECO:0000313" key="4">
    <source>
        <dbReference type="Proteomes" id="UP001156703"/>
    </source>
</evidence>
<reference evidence="4" key="1">
    <citation type="journal article" date="2019" name="Int. J. Syst. Evol. Microbiol.">
        <title>The Global Catalogue of Microorganisms (GCM) 10K type strain sequencing project: providing services to taxonomists for standard genome sequencing and annotation.</title>
        <authorList>
            <consortium name="The Broad Institute Genomics Platform"/>
            <consortium name="The Broad Institute Genome Sequencing Center for Infectious Disease"/>
            <person name="Wu L."/>
            <person name="Ma J."/>
        </authorList>
    </citation>
    <scope>NUCLEOTIDE SEQUENCE [LARGE SCALE GENOMIC DNA]</scope>
    <source>
        <strain evidence="4">NBRC 102146</strain>
    </source>
</reference>
<dbReference type="RefSeq" id="WP_029941564.1">
    <property type="nucleotide sequence ID" value="NZ_BSOO01000023.1"/>
</dbReference>
<feature type="domain" description="TonB C-terminal" evidence="2">
    <location>
        <begin position="209"/>
        <end position="299"/>
    </location>
</feature>
<dbReference type="Proteomes" id="UP001156703">
    <property type="component" value="Unassembled WGS sequence"/>
</dbReference>
<keyword evidence="1" id="KW-0732">Signal</keyword>
<organism evidence="3 4">
    <name type="scientific">Sphingomonas astaxanthinifaciens DSM 22298</name>
    <dbReference type="NCBI Taxonomy" id="1123267"/>
    <lineage>
        <taxon>Bacteria</taxon>
        <taxon>Pseudomonadati</taxon>
        <taxon>Pseudomonadota</taxon>
        <taxon>Alphaproteobacteria</taxon>
        <taxon>Sphingomonadales</taxon>
        <taxon>Sphingomonadaceae</taxon>
        <taxon>Sphingomonas</taxon>
    </lineage>
</organism>
<gene>
    <name evidence="3" type="ORF">GCM10007925_20380</name>
</gene>
<feature type="signal peptide" evidence="1">
    <location>
        <begin position="1"/>
        <end position="21"/>
    </location>
</feature>
<feature type="chain" id="PRO_5047204908" description="TonB C-terminal domain-containing protein" evidence="1">
    <location>
        <begin position="22"/>
        <end position="299"/>
    </location>
</feature>
<dbReference type="Gene3D" id="3.30.1150.10">
    <property type="match status" value="1"/>
</dbReference>
<name>A0ABQ5ZC20_9SPHN</name>
<dbReference type="PROSITE" id="PS52015">
    <property type="entry name" value="TONB_CTD"/>
    <property type="match status" value="1"/>
</dbReference>
<dbReference type="EMBL" id="BSOO01000023">
    <property type="protein sequence ID" value="GLR48324.1"/>
    <property type="molecule type" value="Genomic_DNA"/>
</dbReference>
<comment type="caution">
    <text evidence="3">The sequence shown here is derived from an EMBL/GenBank/DDBJ whole genome shotgun (WGS) entry which is preliminary data.</text>
</comment>
<dbReference type="SUPFAM" id="SSF74653">
    <property type="entry name" value="TolA/TonB C-terminal domain"/>
    <property type="match status" value="1"/>
</dbReference>
<evidence type="ECO:0000313" key="3">
    <source>
        <dbReference type="EMBL" id="GLR48324.1"/>
    </source>
</evidence>
<evidence type="ECO:0000256" key="1">
    <source>
        <dbReference type="SAM" id="SignalP"/>
    </source>
</evidence>
<sequence>MSRVRAVALILSLLASGIAQAAPVPLAPAGKWNLHYAENSCQLKRNFGDPANPTTLVFERITPSSPLTMMVFGDPLRAKMESGSATAVFLPFAKVRFREGDVAETIDTKKTALLWTSVNLMDGAEPPRPPKKGERYRRDLARKAADLALESANAAKVTGIQVTEPGAHSVVLATGPLDKGLAMMRQCAREQLADWGVDPDLEDRIVVPARSKTFLGTYLKSSDYPRDALSQGKQAILQARLNVGADGKVTNCTSLTAFRAPEFANVVCRSLSKAEFEPAELEDGTKVPSYITTTIRYEI</sequence>
<dbReference type="InterPro" id="IPR037682">
    <property type="entry name" value="TonB_C"/>
</dbReference>
<dbReference type="Pfam" id="PF03544">
    <property type="entry name" value="TonB_C"/>
    <property type="match status" value="1"/>
</dbReference>